<keyword evidence="3" id="KW-1185">Reference proteome</keyword>
<reference evidence="2" key="1">
    <citation type="journal article" date="2020" name="New Phytol.">
        <title>Comparative genomics reveals dynamic genome evolution in host specialist ectomycorrhizal fungi.</title>
        <authorList>
            <person name="Lofgren L.A."/>
            <person name="Nguyen N.H."/>
            <person name="Vilgalys R."/>
            <person name="Ruytinx J."/>
            <person name="Liao H.L."/>
            <person name="Branco S."/>
            <person name="Kuo A."/>
            <person name="LaButti K."/>
            <person name="Lipzen A."/>
            <person name="Andreopoulos W."/>
            <person name="Pangilinan J."/>
            <person name="Riley R."/>
            <person name="Hundley H."/>
            <person name="Na H."/>
            <person name="Barry K."/>
            <person name="Grigoriev I.V."/>
            <person name="Stajich J.E."/>
            <person name="Kennedy P.G."/>
        </authorList>
    </citation>
    <scope>NUCLEOTIDE SEQUENCE</scope>
    <source>
        <strain evidence="2">FC203</strain>
    </source>
</reference>
<keyword evidence="1" id="KW-0233">DNA recombination</keyword>
<evidence type="ECO:0000313" key="3">
    <source>
        <dbReference type="Proteomes" id="UP001195769"/>
    </source>
</evidence>
<evidence type="ECO:0000313" key="2">
    <source>
        <dbReference type="EMBL" id="KAG1893431.1"/>
    </source>
</evidence>
<dbReference type="SUPFAM" id="SSF47823">
    <property type="entry name" value="lambda integrase-like, N-terminal domain"/>
    <property type="match status" value="1"/>
</dbReference>
<accession>A0AAD4DT88</accession>
<organism evidence="2 3">
    <name type="scientific">Suillus fuscotomentosus</name>
    <dbReference type="NCBI Taxonomy" id="1912939"/>
    <lineage>
        <taxon>Eukaryota</taxon>
        <taxon>Fungi</taxon>
        <taxon>Dikarya</taxon>
        <taxon>Basidiomycota</taxon>
        <taxon>Agaricomycotina</taxon>
        <taxon>Agaricomycetes</taxon>
        <taxon>Agaricomycetidae</taxon>
        <taxon>Boletales</taxon>
        <taxon>Suillineae</taxon>
        <taxon>Suillaceae</taxon>
        <taxon>Suillus</taxon>
    </lineage>
</organism>
<evidence type="ECO:0000256" key="1">
    <source>
        <dbReference type="ARBA" id="ARBA00023172"/>
    </source>
</evidence>
<dbReference type="PANTHER" id="PTHR34605:SF3">
    <property type="entry name" value="P CELL-TYPE AGGLUTINATION PROTEIN MAP4-LIKE-RELATED"/>
    <property type="match status" value="1"/>
</dbReference>
<dbReference type="GeneID" id="64670251"/>
<gene>
    <name evidence="2" type="ORF">F5891DRAFT_962957</name>
</gene>
<proteinExistence type="predicted"/>
<dbReference type="Proteomes" id="UP001195769">
    <property type="component" value="Unassembled WGS sequence"/>
</dbReference>
<comment type="caution">
    <text evidence="2">The sequence shown here is derived from an EMBL/GenBank/DDBJ whole genome shotgun (WGS) entry which is preliminary data.</text>
</comment>
<dbReference type="Gene3D" id="1.10.443.10">
    <property type="entry name" value="Intergrase catalytic core"/>
    <property type="match status" value="1"/>
</dbReference>
<dbReference type="SUPFAM" id="SSF56349">
    <property type="entry name" value="DNA breaking-rejoining enzymes"/>
    <property type="match status" value="1"/>
</dbReference>
<dbReference type="GO" id="GO:0015074">
    <property type="term" value="P:DNA integration"/>
    <property type="evidence" value="ECO:0007669"/>
    <property type="project" value="InterPro"/>
</dbReference>
<evidence type="ECO:0008006" key="4">
    <source>
        <dbReference type="Google" id="ProtNLM"/>
    </source>
</evidence>
<dbReference type="EMBL" id="JABBWK010000099">
    <property type="protein sequence ID" value="KAG1893431.1"/>
    <property type="molecule type" value="Genomic_DNA"/>
</dbReference>
<dbReference type="GO" id="GO:0006310">
    <property type="term" value="P:DNA recombination"/>
    <property type="evidence" value="ECO:0007669"/>
    <property type="project" value="UniProtKB-KW"/>
</dbReference>
<dbReference type="RefSeq" id="XP_041219007.1">
    <property type="nucleotide sequence ID" value="XM_041375953.1"/>
</dbReference>
<name>A0AAD4DT88_9AGAM</name>
<dbReference type="InterPro" id="IPR052925">
    <property type="entry name" value="Phage_Integrase-like_Recomb"/>
</dbReference>
<sequence>MVPHSSALPSPIAPSIPVHSSRHLQLNPSSLRPPCRAEERIFRWHGTNTPPPSTIEHPLIQHIASLANRASLRDTASYGAGLRKFHLFCDIFSIPESARLPASFELLHSFVLWAVTDPDPNDPILSEVDSATFELVSPGVARKYLSAVRAWHIAQGWPPPLNDSNHERINWSLRGLENLHGRKRKPLRPPITLTMLTALKATLTLSDPFDACIWAMASCAFFGMMRFGEVSCKSRAAFNTSLHLTRAHAFFGTDLRNCHYARLDLPVAKTARPGETQSVFLNEQGDLCPLAALRNLAQVVPASANDPLFSWRDRKGNIRPMVKVRALERINAILMAWGWGTSFGHSFRIGGASFYLAKKVDPEIVRLAGRWKSLAYETYIRAFEQISSRHLANAASLQ</sequence>
<dbReference type="InterPro" id="IPR011010">
    <property type="entry name" value="DNA_brk_join_enz"/>
</dbReference>
<dbReference type="PANTHER" id="PTHR34605">
    <property type="entry name" value="PHAGE_INTEGRASE DOMAIN-CONTAINING PROTEIN"/>
    <property type="match status" value="1"/>
</dbReference>
<protein>
    <recommendedName>
        <fullName evidence="4">DNA breaking-rejoining enzyme</fullName>
    </recommendedName>
</protein>
<dbReference type="InterPro" id="IPR013762">
    <property type="entry name" value="Integrase-like_cat_sf"/>
</dbReference>
<dbReference type="AlphaFoldDB" id="A0AAD4DT88"/>
<dbReference type="GO" id="GO:0003677">
    <property type="term" value="F:DNA binding"/>
    <property type="evidence" value="ECO:0007669"/>
    <property type="project" value="InterPro"/>
</dbReference>